<dbReference type="InterPro" id="IPR003399">
    <property type="entry name" value="Mce/MlaD"/>
</dbReference>
<keyword evidence="4" id="KW-1185">Reference proteome</keyword>
<dbReference type="RefSeq" id="WP_145446383.1">
    <property type="nucleotide sequence ID" value="NZ_CP036280.1"/>
</dbReference>
<dbReference type="OrthoDB" id="260338at2"/>
<dbReference type="EMBL" id="CP036280">
    <property type="protein sequence ID" value="QDU72212.1"/>
    <property type="molecule type" value="Genomic_DNA"/>
</dbReference>
<dbReference type="KEGG" id="mcad:Pan265_20760"/>
<dbReference type="PANTHER" id="PTHR33371:SF4">
    <property type="entry name" value="INTERMEMBRANE PHOSPHOLIPID TRANSPORT SYSTEM BINDING PROTEIN MLAD"/>
    <property type="match status" value="1"/>
</dbReference>
<dbReference type="InterPro" id="IPR052336">
    <property type="entry name" value="MlaD_Phospholipid_Transporter"/>
</dbReference>
<evidence type="ECO:0000313" key="3">
    <source>
        <dbReference type="EMBL" id="QDU72212.1"/>
    </source>
</evidence>
<reference evidence="3 4" key="1">
    <citation type="submission" date="2019-02" db="EMBL/GenBank/DDBJ databases">
        <title>Deep-cultivation of Planctomycetes and their phenomic and genomic characterization uncovers novel biology.</title>
        <authorList>
            <person name="Wiegand S."/>
            <person name="Jogler M."/>
            <person name="Boedeker C."/>
            <person name="Pinto D."/>
            <person name="Vollmers J."/>
            <person name="Rivas-Marin E."/>
            <person name="Kohn T."/>
            <person name="Peeters S.H."/>
            <person name="Heuer A."/>
            <person name="Rast P."/>
            <person name="Oberbeckmann S."/>
            <person name="Bunk B."/>
            <person name="Jeske O."/>
            <person name="Meyerdierks A."/>
            <person name="Storesund J.E."/>
            <person name="Kallscheuer N."/>
            <person name="Luecker S."/>
            <person name="Lage O.M."/>
            <person name="Pohl T."/>
            <person name="Merkel B.J."/>
            <person name="Hornburger P."/>
            <person name="Mueller R.-W."/>
            <person name="Bruemmer F."/>
            <person name="Labrenz M."/>
            <person name="Spormann A.M."/>
            <person name="Op den Camp H."/>
            <person name="Overmann J."/>
            <person name="Amann R."/>
            <person name="Jetten M.S.M."/>
            <person name="Mascher T."/>
            <person name="Medema M.H."/>
            <person name="Devos D.P."/>
            <person name="Kaster A.-K."/>
            <person name="Ovreas L."/>
            <person name="Rohde M."/>
            <person name="Galperin M.Y."/>
            <person name="Jogler C."/>
        </authorList>
    </citation>
    <scope>NUCLEOTIDE SEQUENCE [LARGE SCALE GENOMIC DNA]</scope>
    <source>
        <strain evidence="3 4">Pan265</strain>
    </source>
</reference>
<keyword evidence="1" id="KW-0472">Membrane</keyword>
<evidence type="ECO:0000313" key="4">
    <source>
        <dbReference type="Proteomes" id="UP000320386"/>
    </source>
</evidence>
<feature type="transmembrane region" description="Helical" evidence="1">
    <location>
        <begin position="12"/>
        <end position="37"/>
    </location>
</feature>
<name>A0A518BZ07_9BACT</name>
<dbReference type="PANTHER" id="PTHR33371">
    <property type="entry name" value="INTERMEMBRANE PHOSPHOLIPID TRANSPORT SYSTEM BINDING PROTEIN MLAD-RELATED"/>
    <property type="match status" value="1"/>
</dbReference>
<keyword evidence="1" id="KW-0812">Transmembrane</keyword>
<evidence type="ECO:0000259" key="2">
    <source>
        <dbReference type="Pfam" id="PF02470"/>
    </source>
</evidence>
<accession>A0A518BZ07</accession>
<feature type="domain" description="Mce/MlaD" evidence="2">
    <location>
        <begin position="40"/>
        <end position="115"/>
    </location>
</feature>
<gene>
    <name evidence="3" type="ORF">Pan265_20760</name>
</gene>
<sequence length="340" mass="36090">MAEEASQRNIAVGLTAAAGIGGLVALLMLFGYIPAFLDTGYAYQIQLKDSGGLYADSRVTYYGIDIGKVTSVEIRGDTGAGVIAEILIDRRLTTTAVAEVRATSLLGGGAVIAFTDTRDANAPATYLKDDGTAVITGRIASPVDGLTDTLSEAMDTFDRVSHRLDTLMVTWNKVGENIENLTAQRDPADVDAGDATSNIASVLARTESSLVEAAATMAAVRELLEDEQLLEDIRATASNTRSLTDRAQTTLVTLEEQVTTTVDDLRKRVIAVADDLAQTMAAANVVLSKVNEGTGTLGKMVNDPAVYDNLNDAAERLKAVLLEVRLLVEKMESEGLWSSL</sequence>
<evidence type="ECO:0000256" key="1">
    <source>
        <dbReference type="SAM" id="Phobius"/>
    </source>
</evidence>
<dbReference type="AlphaFoldDB" id="A0A518BZ07"/>
<keyword evidence="1" id="KW-1133">Transmembrane helix</keyword>
<protein>
    <submittedName>
        <fullName evidence="3">Mce related protein</fullName>
    </submittedName>
</protein>
<dbReference type="Pfam" id="PF02470">
    <property type="entry name" value="MlaD"/>
    <property type="match status" value="1"/>
</dbReference>
<proteinExistence type="predicted"/>
<dbReference type="Proteomes" id="UP000320386">
    <property type="component" value="Chromosome"/>
</dbReference>
<organism evidence="3 4">
    <name type="scientific">Mucisphaera calidilacus</name>
    <dbReference type="NCBI Taxonomy" id="2527982"/>
    <lineage>
        <taxon>Bacteria</taxon>
        <taxon>Pseudomonadati</taxon>
        <taxon>Planctomycetota</taxon>
        <taxon>Phycisphaerae</taxon>
        <taxon>Phycisphaerales</taxon>
        <taxon>Phycisphaeraceae</taxon>
        <taxon>Mucisphaera</taxon>
    </lineage>
</organism>